<dbReference type="CDD" id="cd00140">
    <property type="entry name" value="beta_clamp"/>
    <property type="match status" value="1"/>
</dbReference>
<name>A0A1G2R5F3_9BACT</name>
<evidence type="ECO:0000259" key="10">
    <source>
        <dbReference type="Pfam" id="PF00712"/>
    </source>
</evidence>
<evidence type="ECO:0000256" key="1">
    <source>
        <dbReference type="ARBA" id="ARBA00004496"/>
    </source>
</evidence>
<comment type="function">
    <text evidence="9">Confers DNA tethering and processivity to DNA polymerases and other proteins. Acts as a clamp, forming a ring around DNA (a reaction catalyzed by the clamp-loading complex) which diffuses in an ATP-independent manner freely and bidirectionally along dsDNA. Initially characterized for its ability to contact the catalytic subunit of DNA polymerase III (Pol III), a complex, multichain enzyme responsible for most of the replicative synthesis in bacteria; Pol III exhibits 3'-5' exonuclease proofreading activity. The beta chain is required for initiation of replication as well as for processivity of DNA replication.</text>
</comment>
<evidence type="ECO:0000259" key="12">
    <source>
        <dbReference type="Pfam" id="PF02768"/>
    </source>
</evidence>
<evidence type="ECO:0000256" key="5">
    <source>
        <dbReference type="ARBA" id="ARBA00022695"/>
    </source>
</evidence>
<keyword evidence="4 9" id="KW-0808">Transferase</keyword>
<feature type="domain" description="DNA polymerase III beta sliding clamp N-terminal" evidence="10">
    <location>
        <begin position="1"/>
        <end position="118"/>
    </location>
</feature>
<feature type="domain" description="DNA polymerase III beta sliding clamp C-terminal" evidence="12">
    <location>
        <begin position="253"/>
        <end position="372"/>
    </location>
</feature>
<comment type="subunit">
    <text evidence="9">Forms a ring-shaped head-to-tail homodimer around DNA.</text>
</comment>
<keyword evidence="3 9" id="KW-0963">Cytoplasm</keyword>
<dbReference type="PANTHER" id="PTHR30478">
    <property type="entry name" value="DNA POLYMERASE III SUBUNIT BETA"/>
    <property type="match status" value="1"/>
</dbReference>
<evidence type="ECO:0000256" key="7">
    <source>
        <dbReference type="ARBA" id="ARBA00022932"/>
    </source>
</evidence>
<dbReference type="GO" id="GO:0003887">
    <property type="term" value="F:DNA-directed DNA polymerase activity"/>
    <property type="evidence" value="ECO:0007669"/>
    <property type="project" value="UniProtKB-UniRule"/>
</dbReference>
<sequence length="374" mass="40791">MKTTILKDSLRAGLSVVERVAAKSPSLPILGNILVSAAKNAVELAATDLEIGVRYKILAKNEKEGSCVLPARSLSQFVALLPENQITLTAKESGLAIDAKDQQTLLKTLPAEDFPIIPTFKEGDPFVEVETHQFFEGMGQVASMAGQTQARPEISGVFVSFSSATCKLAATDSFRLAEQTLVFSKGQTLQTTFILPAKTARELVAVLGEQQGKTRIYVSASQAVFDYVPEQPGKPSIQIISRLIEGEYPQYQDIIPKDFSAKLVVDKNAFITQLKVASIFSGKLNDVKLIADQKKKGVELVSKSSDVGEHVSFIPAQVQGENIETSFNWRFLLDGVMHMKEDEIELGLSGPESPALLKSVRKEGYLYVLMPLKV</sequence>
<dbReference type="GO" id="GO:0009360">
    <property type="term" value="C:DNA polymerase III complex"/>
    <property type="evidence" value="ECO:0007669"/>
    <property type="project" value="InterPro"/>
</dbReference>
<keyword evidence="5 9" id="KW-0548">Nucleotidyltransferase</keyword>
<evidence type="ECO:0000256" key="6">
    <source>
        <dbReference type="ARBA" id="ARBA00022705"/>
    </source>
</evidence>
<comment type="similarity">
    <text evidence="2 9">Belongs to the beta sliding clamp family.</text>
</comment>
<evidence type="ECO:0000256" key="4">
    <source>
        <dbReference type="ARBA" id="ARBA00022679"/>
    </source>
</evidence>
<feature type="domain" description="DNA polymerase III beta sliding clamp central" evidence="11">
    <location>
        <begin position="129"/>
        <end position="250"/>
    </location>
</feature>
<dbReference type="GO" id="GO:0008408">
    <property type="term" value="F:3'-5' exonuclease activity"/>
    <property type="evidence" value="ECO:0007669"/>
    <property type="project" value="InterPro"/>
</dbReference>
<dbReference type="AlphaFoldDB" id="A0A1G2R5F3"/>
<dbReference type="GO" id="GO:0005737">
    <property type="term" value="C:cytoplasm"/>
    <property type="evidence" value="ECO:0007669"/>
    <property type="project" value="UniProtKB-SubCell"/>
</dbReference>
<dbReference type="InterPro" id="IPR001001">
    <property type="entry name" value="DNA_polIII_beta"/>
</dbReference>
<evidence type="ECO:0000256" key="2">
    <source>
        <dbReference type="ARBA" id="ARBA00010752"/>
    </source>
</evidence>
<dbReference type="Pfam" id="PF02767">
    <property type="entry name" value="DNA_pol3_beta_2"/>
    <property type="match status" value="1"/>
</dbReference>
<dbReference type="SUPFAM" id="SSF55979">
    <property type="entry name" value="DNA clamp"/>
    <property type="match status" value="3"/>
</dbReference>
<accession>A0A1G2R5F3</accession>
<evidence type="ECO:0000259" key="11">
    <source>
        <dbReference type="Pfam" id="PF02767"/>
    </source>
</evidence>
<dbReference type="NCBIfam" id="TIGR00663">
    <property type="entry name" value="dnan"/>
    <property type="match status" value="1"/>
</dbReference>
<dbReference type="InterPro" id="IPR022634">
    <property type="entry name" value="DNA_polIII_beta_N"/>
</dbReference>
<evidence type="ECO:0000256" key="3">
    <source>
        <dbReference type="ARBA" id="ARBA00022490"/>
    </source>
</evidence>
<dbReference type="GO" id="GO:0003677">
    <property type="term" value="F:DNA binding"/>
    <property type="evidence" value="ECO:0007669"/>
    <property type="project" value="UniProtKB-UniRule"/>
</dbReference>
<gene>
    <name evidence="13" type="ORF">A3C82_01210</name>
</gene>
<comment type="caution">
    <text evidence="13">The sequence shown here is derived from an EMBL/GenBank/DDBJ whole genome shotgun (WGS) entry which is preliminary data.</text>
</comment>
<dbReference type="Gene3D" id="3.70.10.10">
    <property type="match status" value="1"/>
</dbReference>
<dbReference type="Pfam" id="PF00712">
    <property type="entry name" value="DNA_pol3_beta"/>
    <property type="match status" value="1"/>
</dbReference>
<keyword evidence="7 9" id="KW-0239">DNA-directed DNA polymerase</keyword>
<dbReference type="STRING" id="1802451.A3C82_01210"/>
<dbReference type="Gene3D" id="3.10.150.10">
    <property type="entry name" value="DNA Polymerase III, subunit A, domain 2"/>
    <property type="match status" value="1"/>
</dbReference>
<evidence type="ECO:0000256" key="9">
    <source>
        <dbReference type="PIRNR" id="PIRNR000804"/>
    </source>
</evidence>
<evidence type="ECO:0000313" key="13">
    <source>
        <dbReference type="EMBL" id="OHA67492.1"/>
    </source>
</evidence>
<dbReference type="PIRSF" id="PIRSF000804">
    <property type="entry name" value="DNA_pol_III_b"/>
    <property type="match status" value="1"/>
</dbReference>
<organism evidence="13 14">
    <name type="scientific">Candidatus Wildermuthbacteria bacterium RIFCSPHIGHO2_02_FULL_47_12</name>
    <dbReference type="NCBI Taxonomy" id="1802451"/>
    <lineage>
        <taxon>Bacteria</taxon>
        <taxon>Candidatus Wildermuthiibacteriota</taxon>
    </lineage>
</organism>
<evidence type="ECO:0000256" key="8">
    <source>
        <dbReference type="ARBA" id="ARBA00023125"/>
    </source>
</evidence>
<evidence type="ECO:0000313" key="14">
    <source>
        <dbReference type="Proteomes" id="UP000176901"/>
    </source>
</evidence>
<dbReference type="EMBL" id="MHTW01000011">
    <property type="protein sequence ID" value="OHA67492.1"/>
    <property type="molecule type" value="Genomic_DNA"/>
</dbReference>
<keyword evidence="8" id="KW-0238">DNA-binding</keyword>
<keyword evidence="6 9" id="KW-0235">DNA replication</keyword>
<comment type="subcellular location">
    <subcellularLocation>
        <location evidence="1 9">Cytoplasm</location>
    </subcellularLocation>
</comment>
<dbReference type="InterPro" id="IPR022637">
    <property type="entry name" value="DNA_polIII_beta_cen"/>
</dbReference>
<dbReference type="GO" id="GO:0006271">
    <property type="term" value="P:DNA strand elongation involved in DNA replication"/>
    <property type="evidence" value="ECO:0007669"/>
    <property type="project" value="TreeGrafter"/>
</dbReference>
<dbReference type="PANTHER" id="PTHR30478:SF0">
    <property type="entry name" value="BETA SLIDING CLAMP"/>
    <property type="match status" value="1"/>
</dbReference>
<protein>
    <recommendedName>
        <fullName evidence="9">Beta sliding clamp</fullName>
    </recommendedName>
</protein>
<dbReference type="Pfam" id="PF02768">
    <property type="entry name" value="DNA_pol3_beta_3"/>
    <property type="match status" value="1"/>
</dbReference>
<dbReference type="Proteomes" id="UP000176901">
    <property type="component" value="Unassembled WGS sequence"/>
</dbReference>
<dbReference type="SMART" id="SM00480">
    <property type="entry name" value="POL3Bc"/>
    <property type="match status" value="1"/>
</dbReference>
<proteinExistence type="inferred from homology"/>
<reference evidence="13 14" key="1">
    <citation type="journal article" date="2016" name="Nat. Commun.">
        <title>Thousands of microbial genomes shed light on interconnected biogeochemical processes in an aquifer system.</title>
        <authorList>
            <person name="Anantharaman K."/>
            <person name="Brown C.T."/>
            <person name="Hug L.A."/>
            <person name="Sharon I."/>
            <person name="Castelle C.J."/>
            <person name="Probst A.J."/>
            <person name="Thomas B.C."/>
            <person name="Singh A."/>
            <person name="Wilkins M.J."/>
            <person name="Karaoz U."/>
            <person name="Brodie E.L."/>
            <person name="Williams K.H."/>
            <person name="Hubbard S.S."/>
            <person name="Banfield J.F."/>
        </authorList>
    </citation>
    <scope>NUCLEOTIDE SEQUENCE [LARGE SCALE GENOMIC DNA]</scope>
</reference>
<dbReference type="InterPro" id="IPR046938">
    <property type="entry name" value="DNA_clamp_sf"/>
</dbReference>
<dbReference type="InterPro" id="IPR022635">
    <property type="entry name" value="DNA_polIII_beta_C"/>
</dbReference>